<feature type="compositionally biased region" description="Basic residues" evidence="1">
    <location>
        <begin position="167"/>
        <end position="177"/>
    </location>
</feature>
<evidence type="ECO:0008006" key="4">
    <source>
        <dbReference type="Google" id="ProtNLM"/>
    </source>
</evidence>
<feature type="region of interest" description="Disordered" evidence="1">
    <location>
        <begin position="1"/>
        <end position="67"/>
    </location>
</feature>
<feature type="region of interest" description="Disordered" evidence="1">
    <location>
        <begin position="154"/>
        <end position="178"/>
    </location>
</feature>
<evidence type="ECO:0000313" key="2">
    <source>
        <dbReference type="EMBL" id="GFR70214.1"/>
    </source>
</evidence>
<reference evidence="2 3" key="1">
    <citation type="journal article" date="2021" name="Elife">
        <title>Chloroplast acquisition without the gene transfer in kleptoplastic sea slugs, Plakobranchus ocellatus.</title>
        <authorList>
            <person name="Maeda T."/>
            <person name="Takahashi S."/>
            <person name="Yoshida T."/>
            <person name="Shimamura S."/>
            <person name="Takaki Y."/>
            <person name="Nagai Y."/>
            <person name="Toyoda A."/>
            <person name="Suzuki Y."/>
            <person name="Arimoto A."/>
            <person name="Ishii H."/>
            <person name="Satoh N."/>
            <person name="Nishiyama T."/>
            <person name="Hasebe M."/>
            <person name="Maruyama T."/>
            <person name="Minagawa J."/>
            <person name="Obokata J."/>
            <person name="Shigenobu S."/>
        </authorList>
    </citation>
    <scope>NUCLEOTIDE SEQUENCE [LARGE SCALE GENOMIC DNA]</scope>
</reference>
<dbReference type="Gene3D" id="3.80.10.10">
    <property type="entry name" value="Ribonuclease Inhibitor"/>
    <property type="match status" value="1"/>
</dbReference>
<dbReference type="SUPFAM" id="SSF52047">
    <property type="entry name" value="RNI-like"/>
    <property type="match status" value="1"/>
</dbReference>
<sequence length="437" mass="48975">MDKEKSEIPEWKIPPVENVCRRDSGSHTQKTVLKRRTSRSAQSDDSGETSFTPQLNAKTLANSSQWEQNNTRLHSNIESYNSQKPCADALGDSYQLLYDQSGSKMTQNKAEGKQKMDKRNSREEIYENRVDLFCPRRVTEEQLDLRKIESLRKRSLSPGREQPAVHVRPRSKSLHLGHHQEDQCIYGRVQQCPSPSVDKKQQAKSQTLPTMRSDYTTQSEKILGETDPYHDDAGPIYVLVTESLKYEDKTRENAEKTSEHLLESMNLTGNDGGLSTPSLRPHGADTQASKELSGSVNKFGAVSCKDIEESSSPEYDTDCEPDEYSFLNGLEGIAKKMKEDVDIGHLTYESACVKFGVKPRRSVLSQLKQRALSVPNGGLLTAEIHALGQALKVNNRIENVDLSGNFLTPEALRVISEAMIDNVNVVKLVSSISYNLR</sequence>
<gene>
    <name evidence="2" type="ORF">ElyMa_003779100</name>
</gene>
<keyword evidence="3" id="KW-1185">Reference proteome</keyword>
<feature type="compositionally biased region" description="Basic and acidic residues" evidence="1">
    <location>
        <begin position="1"/>
        <end position="10"/>
    </location>
</feature>
<comment type="caution">
    <text evidence="2">The sequence shown here is derived from an EMBL/GenBank/DDBJ whole genome shotgun (WGS) entry which is preliminary data.</text>
</comment>
<feature type="compositionally biased region" description="Polar residues" evidence="1">
    <location>
        <begin position="39"/>
        <end position="67"/>
    </location>
</feature>
<feature type="compositionally biased region" description="Basic and acidic residues" evidence="1">
    <location>
        <begin position="110"/>
        <end position="121"/>
    </location>
</feature>
<feature type="region of interest" description="Disordered" evidence="1">
    <location>
        <begin position="101"/>
        <end position="121"/>
    </location>
</feature>
<dbReference type="Proteomes" id="UP000762676">
    <property type="component" value="Unassembled WGS sequence"/>
</dbReference>
<dbReference type="AlphaFoldDB" id="A0AAV4FA96"/>
<evidence type="ECO:0000313" key="3">
    <source>
        <dbReference type="Proteomes" id="UP000762676"/>
    </source>
</evidence>
<dbReference type="EMBL" id="BMAT01007734">
    <property type="protein sequence ID" value="GFR70214.1"/>
    <property type="molecule type" value="Genomic_DNA"/>
</dbReference>
<protein>
    <recommendedName>
        <fullName evidence="4">CARMIL C-terminal domain-containing protein</fullName>
    </recommendedName>
</protein>
<evidence type="ECO:0000256" key="1">
    <source>
        <dbReference type="SAM" id="MobiDB-lite"/>
    </source>
</evidence>
<organism evidence="2 3">
    <name type="scientific">Elysia marginata</name>
    <dbReference type="NCBI Taxonomy" id="1093978"/>
    <lineage>
        <taxon>Eukaryota</taxon>
        <taxon>Metazoa</taxon>
        <taxon>Spiralia</taxon>
        <taxon>Lophotrochozoa</taxon>
        <taxon>Mollusca</taxon>
        <taxon>Gastropoda</taxon>
        <taxon>Heterobranchia</taxon>
        <taxon>Euthyneura</taxon>
        <taxon>Panpulmonata</taxon>
        <taxon>Sacoglossa</taxon>
        <taxon>Placobranchoidea</taxon>
        <taxon>Plakobranchidae</taxon>
        <taxon>Elysia</taxon>
    </lineage>
</organism>
<dbReference type="InterPro" id="IPR032675">
    <property type="entry name" value="LRR_dom_sf"/>
</dbReference>
<accession>A0AAV4FA96</accession>
<proteinExistence type="predicted"/>
<name>A0AAV4FA96_9GAST</name>